<sequence length="322" mass="35343">MMIRMFSGLRAVFLMVFVFRLVVSSSGQLQMNYYANSCPRAENLVQDYVCKHVPRSPNLAAAILRVYFHDCFVRVCIMDMFSNKLSLTWLTRQRNVVTSDSLEKCPPLLTRYFLCQGCDGSVLINLTANNQAERDSIPNQTARGFEFIDRVKSILEAECPGIVSCADVLALVSRDSIVVTVLKSPKARPAEALNNIPAPSSNLTTLQRAFANKGLDLKDLVVLSGAHTIGVSHCLSFSNRQLHGERGPGPGDGPKVLKRRGIHQSDSALTNSTSAKAYVTQLLKGSQENFYTEFALAMEKLGRIDAKTGSAGVIRKHCALAN</sequence>
<reference evidence="2" key="1">
    <citation type="journal article" date="2023" name="Front. Plant Sci.">
        <title>Chromosomal-level genome assembly of Melastoma candidum provides insights into trichome evolution.</title>
        <authorList>
            <person name="Zhong Y."/>
            <person name="Wu W."/>
            <person name="Sun C."/>
            <person name="Zou P."/>
            <person name="Liu Y."/>
            <person name="Dai S."/>
            <person name="Zhou R."/>
        </authorList>
    </citation>
    <scope>NUCLEOTIDE SEQUENCE [LARGE SCALE GENOMIC DNA]</scope>
</reference>
<comment type="caution">
    <text evidence="1">The sequence shown here is derived from an EMBL/GenBank/DDBJ whole genome shotgun (WGS) entry which is preliminary data.</text>
</comment>
<evidence type="ECO:0000313" key="2">
    <source>
        <dbReference type="Proteomes" id="UP001057402"/>
    </source>
</evidence>
<dbReference type="EMBL" id="CM042883">
    <property type="protein sequence ID" value="KAI4378278.1"/>
    <property type="molecule type" value="Genomic_DNA"/>
</dbReference>
<proteinExistence type="predicted"/>
<accession>A0ACB9RIG1</accession>
<name>A0ACB9RIG1_9MYRT</name>
<organism evidence="1 2">
    <name type="scientific">Melastoma candidum</name>
    <dbReference type="NCBI Taxonomy" id="119954"/>
    <lineage>
        <taxon>Eukaryota</taxon>
        <taxon>Viridiplantae</taxon>
        <taxon>Streptophyta</taxon>
        <taxon>Embryophyta</taxon>
        <taxon>Tracheophyta</taxon>
        <taxon>Spermatophyta</taxon>
        <taxon>Magnoliopsida</taxon>
        <taxon>eudicotyledons</taxon>
        <taxon>Gunneridae</taxon>
        <taxon>Pentapetalae</taxon>
        <taxon>rosids</taxon>
        <taxon>malvids</taxon>
        <taxon>Myrtales</taxon>
        <taxon>Melastomataceae</taxon>
        <taxon>Melastomatoideae</taxon>
        <taxon>Melastomateae</taxon>
        <taxon>Melastoma</taxon>
    </lineage>
</organism>
<evidence type="ECO:0000313" key="1">
    <source>
        <dbReference type="EMBL" id="KAI4378278.1"/>
    </source>
</evidence>
<dbReference type="Proteomes" id="UP001057402">
    <property type="component" value="Chromosome 4"/>
</dbReference>
<keyword evidence="2" id="KW-1185">Reference proteome</keyword>
<gene>
    <name evidence="1" type="ORF">MLD38_015778</name>
</gene>
<protein>
    <submittedName>
        <fullName evidence="1">Uncharacterized protein</fullName>
    </submittedName>
</protein>